<organism evidence="6 7">
    <name type="scientific">Paraburkholderia lycopersici</name>
    <dbReference type="NCBI Taxonomy" id="416944"/>
    <lineage>
        <taxon>Bacteria</taxon>
        <taxon>Pseudomonadati</taxon>
        <taxon>Pseudomonadota</taxon>
        <taxon>Betaproteobacteria</taxon>
        <taxon>Burkholderiales</taxon>
        <taxon>Burkholderiaceae</taxon>
        <taxon>Paraburkholderia</taxon>
    </lineage>
</organism>
<keyword evidence="7" id="KW-1185">Reference proteome</keyword>
<protein>
    <recommendedName>
        <fullName evidence="5">Flagellar protein FliT</fullName>
    </recommendedName>
</protein>
<evidence type="ECO:0000256" key="3">
    <source>
        <dbReference type="ARBA" id="ARBA00022795"/>
    </source>
</evidence>
<evidence type="ECO:0000313" key="7">
    <source>
        <dbReference type="Proteomes" id="UP000198908"/>
    </source>
</evidence>
<evidence type="ECO:0000313" key="6">
    <source>
        <dbReference type="EMBL" id="SDD24246.1"/>
    </source>
</evidence>
<evidence type="ECO:0000256" key="5">
    <source>
        <dbReference type="ARBA" id="ARBA00093797"/>
    </source>
</evidence>
<gene>
    <name evidence="6" type="ORF">SAMN05421548_116125</name>
</gene>
<dbReference type="OrthoDB" id="9009188at2"/>
<evidence type="ECO:0000256" key="2">
    <source>
        <dbReference type="ARBA" id="ARBA00022490"/>
    </source>
</evidence>
<dbReference type="RefSeq" id="WP_091999257.1">
    <property type="nucleotide sequence ID" value="NZ_FMYQ01000016.1"/>
</dbReference>
<dbReference type="AlphaFoldDB" id="A0A1G6T6S9"/>
<evidence type="ECO:0000256" key="1">
    <source>
        <dbReference type="ARBA" id="ARBA00004514"/>
    </source>
</evidence>
<accession>A0A1G6T6S9</accession>
<dbReference type="EMBL" id="FMYQ01000016">
    <property type="protein sequence ID" value="SDD24246.1"/>
    <property type="molecule type" value="Genomic_DNA"/>
</dbReference>
<reference evidence="7" key="1">
    <citation type="submission" date="2016-09" db="EMBL/GenBank/DDBJ databases">
        <authorList>
            <person name="Varghese N."/>
            <person name="Submissions S."/>
        </authorList>
    </citation>
    <scope>NUCLEOTIDE SEQUENCE [LARGE SCALE GENOMIC DNA]</scope>
    <source>
        <strain evidence="7">TNe-862</strain>
    </source>
</reference>
<proteinExistence type="predicted"/>
<keyword evidence="4" id="KW-0143">Chaperone</keyword>
<sequence length="99" mass="10998">MQKVAPIERIWQITKDLELAVAVGDWQRAAQLADERSPLLTAITAPQPPQVMARLQAIREIDNRIVEAAQASRQALTGEYQANMRASRNAGQYLSVART</sequence>
<dbReference type="Pfam" id="PF05400">
    <property type="entry name" value="FliT"/>
    <property type="match status" value="1"/>
</dbReference>
<dbReference type="InterPro" id="IPR008622">
    <property type="entry name" value="FliT"/>
</dbReference>
<comment type="subcellular location">
    <subcellularLocation>
        <location evidence="1">Cytoplasm</location>
        <location evidence="1">Cytosol</location>
    </subcellularLocation>
</comment>
<dbReference type="GO" id="GO:0044781">
    <property type="term" value="P:bacterial-type flagellum organization"/>
    <property type="evidence" value="ECO:0007669"/>
    <property type="project" value="UniProtKB-KW"/>
</dbReference>
<name>A0A1G6T6S9_9BURK</name>
<dbReference type="Proteomes" id="UP000198908">
    <property type="component" value="Unassembled WGS sequence"/>
</dbReference>
<evidence type="ECO:0000256" key="4">
    <source>
        <dbReference type="ARBA" id="ARBA00023186"/>
    </source>
</evidence>
<keyword evidence="2" id="KW-0963">Cytoplasm</keyword>
<dbReference type="STRING" id="416944.SAMN05421548_116125"/>
<keyword evidence="3" id="KW-1005">Bacterial flagellum biogenesis</keyword>